<organism evidence="2 3">
    <name type="scientific">Xenorhabdus lircayensis</name>
    <dbReference type="NCBI Taxonomy" id="2763499"/>
    <lineage>
        <taxon>Bacteria</taxon>
        <taxon>Pseudomonadati</taxon>
        <taxon>Pseudomonadota</taxon>
        <taxon>Gammaproteobacteria</taxon>
        <taxon>Enterobacterales</taxon>
        <taxon>Morganellaceae</taxon>
        <taxon>Xenorhabdus</taxon>
    </lineage>
</organism>
<name>A0ABS0UAW1_9GAMM</name>
<gene>
    <name evidence="2" type="ORF">H8A87_14610</name>
</gene>
<evidence type="ECO:0000313" key="3">
    <source>
        <dbReference type="Proteomes" id="UP000696184"/>
    </source>
</evidence>
<keyword evidence="1" id="KW-0472">Membrane</keyword>
<keyword evidence="3" id="KW-1185">Reference proteome</keyword>
<dbReference type="EMBL" id="JACOII010000051">
    <property type="protein sequence ID" value="MBI6549906.1"/>
    <property type="molecule type" value="Genomic_DNA"/>
</dbReference>
<sequence>MPDITKALVLGVYGVTCFLVFLGLAIKFRNKRSGRKLNLFENIFVSWIWPALVLLAIVDYLDSMYDKFTRRKSE</sequence>
<proteinExistence type="predicted"/>
<feature type="transmembrane region" description="Helical" evidence="1">
    <location>
        <begin position="6"/>
        <end position="26"/>
    </location>
</feature>
<protein>
    <submittedName>
        <fullName evidence="2">Uncharacterized protein</fullName>
    </submittedName>
</protein>
<accession>A0ABS0UAW1</accession>
<comment type="caution">
    <text evidence="2">The sequence shown here is derived from an EMBL/GenBank/DDBJ whole genome shotgun (WGS) entry which is preliminary data.</text>
</comment>
<keyword evidence="1" id="KW-0812">Transmembrane</keyword>
<feature type="transmembrane region" description="Helical" evidence="1">
    <location>
        <begin position="38"/>
        <end position="58"/>
    </location>
</feature>
<dbReference type="Proteomes" id="UP000696184">
    <property type="component" value="Unassembled WGS sequence"/>
</dbReference>
<evidence type="ECO:0000256" key="1">
    <source>
        <dbReference type="SAM" id="Phobius"/>
    </source>
</evidence>
<reference evidence="2 3" key="1">
    <citation type="submission" date="2020-08" db="EMBL/GenBank/DDBJ databases">
        <title>Description of Xenorhabdus lircayensis sp. nov., the symbiotic bacterium associated with the entomopathogenic nematode Steirnernema unicornum.</title>
        <authorList>
            <person name="Castaneda-Alvarez C."/>
            <person name="Prodan S."/>
            <person name="Zamorano A."/>
            <person name="San-Blas E."/>
            <person name="Aballay E."/>
        </authorList>
    </citation>
    <scope>NUCLEOTIDE SEQUENCE [LARGE SCALE GENOMIC DNA]</scope>
    <source>
        <strain evidence="2 3">VLS</strain>
    </source>
</reference>
<evidence type="ECO:0000313" key="2">
    <source>
        <dbReference type="EMBL" id="MBI6549906.1"/>
    </source>
</evidence>
<dbReference type="RefSeq" id="WP_198690679.1">
    <property type="nucleotide sequence ID" value="NZ_CAWPUD010000051.1"/>
</dbReference>
<keyword evidence="1" id="KW-1133">Transmembrane helix</keyword>